<evidence type="ECO:0000256" key="2">
    <source>
        <dbReference type="ARBA" id="ARBA00022525"/>
    </source>
</evidence>
<name>A0A9E4ZIX2_9EURY</name>
<dbReference type="Pfam" id="PF00079">
    <property type="entry name" value="Serpin"/>
    <property type="match status" value="1"/>
</dbReference>
<keyword evidence="8" id="KW-1185">Reference proteome</keyword>
<evidence type="ECO:0000256" key="5">
    <source>
        <dbReference type="SAM" id="MobiDB-lite"/>
    </source>
</evidence>
<dbReference type="InterPro" id="IPR042185">
    <property type="entry name" value="Serpin_sf_2"/>
</dbReference>
<dbReference type="GO" id="GO:0004867">
    <property type="term" value="F:serine-type endopeptidase inhibitor activity"/>
    <property type="evidence" value="ECO:0007669"/>
    <property type="project" value="InterPro"/>
</dbReference>
<keyword evidence="2" id="KW-0964">Secreted</keyword>
<proteinExistence type="inferred from homology"/>
<dbReference type="Proteomes" id="UP001065682">
    <property type="component" value="Unassembled WGS sequence"/>
</dbReference>
<dbReference type="Gene3D" id="3.30.497.10">
    <property type="entry name" value="Antithrombin, subunit I, domain 2"/>
    <property type="match status" value="1"/>
</dbReference>
<dbReference type="InterPro" id="IPR000215">
    <property type="entry name" value="Serpin_fam"/>
</dbReference>
<sequence length="434" mass="46627">MNRRIIGLLLLAGLITIGCIAAGCTDVPQTTSGQSAPPAGQETPGPDAGGVGNVSAGNNQFGFDLYRQIAGDPGSAGKNIFFSPYSISSALAITYEGARGATGDEIGSVLHLPQNETLRRSGFAGLDAVLNRGDENYTLRTANALWAEEAYPFLPAYVDTAARWYSANVTNLDFAGDAEASRETINRWVEEKTEDKIRDLLPAGSVDPMTRLVITNAIYFKGTWVKQFDPAETTEEEFRVAPGEAVRVPMMHRTDEDAIYGYAETDNLQVLRMPYAHGNGTELSMLVLLPKEDNLTAAEEVLDAETLADLRESLTDRRVRVVFPKFTLETTYSLPSTLSAMGMPTAFSGDADFAGMDGTDRLFISDVVHKAFVDVSEEGTEAAAATGVIMNIKSAPGGDTTPVFRADHPFVFLIVEEDSGTILFAGRVANPESA</sequence>
<dbReference type="CDD" id="cd19590">
    <property type="entry name" value="serpin_thermopin-like"/>
    <property type="match status" value="1"/>
</dbReference>
<protein>
    <submittedName>
        <fullName evidence="7">Serpin family protein</fullName>
    </submittedName>
</protein>
<dbReference type="InterPro" id="IPR042178">
    <property type="entry name" value="Serpin_sf_1"/>
</dbReference>
<comment type="similarity">
    <text evidence="4">Belongs to the serpin family.</text>
</comment>
<dbReference type="EMBL" id="VHLL01000001">
    <property type="protein sequence ID" value="MCT8336348.1"/>
    <property type="molecule type" value="Genomic_DNA"/>
</dbReference>
<dbReference type="PANTHER" id="PTHR11461">
    <property type="entry name" value="SERINE PROTEASE INHIBITOR, SERPIN"/>
    <property type="match status" value="1"/>
</dbReference>
<dbReference type="FunFam" id="3.30.497.10:FF:000031">
    <property type="entry name" value="Putative salivary serpin"/>
    <property type="match status" value="1"/>
</dbReference>
<comment type="subcellular location">
    <subcellularLocation>
        <location evidence="1">Secreted</location>
    </subcellularLocation>
</comment>
<evidence type="ECO:0000256" key="1">
    <source>
        <dbReference type="ARBA" id="ARBA00004613"/>
    </source>
</evidence>
<organism evidence="7 8">
    <name type="scientific">Methanoculleus formosensis</name>
    <dbReference type="NCBI Taxonomy" id="2590886"/>
    <lineage>
        <taxon>Archaea</taxon>
        <taxon>Methanobacteriati</taxon>
        <taxon>Methanobacteriota</taxon>
        <taxon>Stenosarchaea group</taxon>
        <taxon>Methanomicrobia</taxon>
        <taxon>Methanomicrobiales</taxon>
        <taxon>Methanomicrobiaceae</taxon>
        <taxon>Methanoculleus</taxon>
    </lineage>
</organism>
<evidence type="ECO:0000256" key="4">
    <source>
        <dbReference type="RuleBase" id="RU000411"/>
    </source>
</evidence>
<dbReference type="PANTHER" id="PTHR11461:SF211">
    <property type="entry name" value="GH10112P-RELATED"/>
    <property type="match status" value="1"/>
</dbReference>
<evidence type="ECO:0000313" key="8">
    <source>
        <dbReference type="Proteomes" id="UP001065682"/>
    </source>
</evidence>
<evidence type="ECO:0000313" key="7">
    <source>
        <dbReference type="EMBL" id="MCT8336348.1"/>
    </source>
</evidence>
<feature type="region of interest" description="Disordered" evidence="5">
    <location>
        <begin position="29"/>
        <end position="53"/>
    </location>
</feature>
<dbReference type="SMART" id="SM00093">
    <property type="entry name" value="SERPIN"/>
    <property type="match status" value="1"/>
</dbReference>
<dbReference type="PROSITE" id="PS00284">
    <property type="entry name" value="SERPIN"/>
    <property type="match status" value="1"/>
</dbReference>
<keyword evidence="3" id="KW-0732">Signal</keyword>
<comment type="caution">
    <text evidence="7">The sequence shown here is derived from an EMBL/GenBank/DDBJ whole genome shotgun (WGS) entry which is preliminary data.</text>
</comment>
<evidence type="ECO:0000256" key="3">
    <source>
        <dbReference type="ARBA" id="ARBA00022729"/>
    </source>
</evidence>
<dbReference type="RefSeq" id="WP_261596400.1">
    <property type="nucleotide sequence ID" value="NZ_VHLL01000001.1"/>
</dbReference>
<gene>
    <name evidence="7" type="ORF">FKB36_02265</name>
</gene>
<dbReference type="InterPro" id="IPR023795">
    <property type="entry name" value="Serpin_CS"/>
</dbReference>
<dbReference type="GO" id="GO:0005615">
    <property type="term" value="C:extracellular space"/>
    <property type="evidence" value="ECO:0007669"/>
    <property type="project" value="InterPro"/>
</dbReference>
<feature type="domain" description="Serpin" evidence="6">
    <location>
        <begin position="63"/>
        <end position="431"/>
    </location>
</feature>
<reference evidence="7" key="1">
    <citation type="submission" date="2019-06" db="EMBL/GenBank/DDBJ databases">
        <title>Methanoculleus strain from Tamsui River, Taipei, Taiwan.</title>
        <authorList>
            <person name="You Y.-T."/>
            <person name="Chen S.-C."/>
            <person name="Lai S.-J."/>
            <person name="Lee Y.-C."/>
            <person name="Lai M.-C."/>
        </authorList>
    </citation>
    <scope>NUCLEOTIDE SEQUENCE</scope>
    <source>
        <strain evidence="7">Afa-1</strain>
    </source>
</reference>
<evidence type="ECO:0000259" key="6">
    <source>
        <dbReference type="SMART" id="SM00093"/>
    </source>
</evidence>
<dbReference type="InterPro" id="IPR023796">
    <property type="entry name" value="Serpin_dom"/>
</dbReference>
<accession>A0A9E4ZIX2</accession>
<dbReference type="PROSITE" id="PS51257">
    <property type="entry name" value="PROKAR_LIPOPROTEIN"/>
    <property type="match status" value="1"/>
</dbReference>
<dbReference type="InterPro" id="IPR036186">
    <property type="entry name" value="Serpin_sf"/>
</dbReference>
<dbReference type="AlphaFoldDB" id="A0A9E4ZIX2"/>
<dbReference type="SUPFAM" id="SSF56574">
    <property type="entry name" value="Serpins"/>
    <property type="match status" value="1"/>
</dbReference>
<dbReference type="Gene3D" id="2.30.39.10">
    <property type="entry name" value="Alpha-1-antitrypsin, domain 1"/>
    <property type="match status" value="1"/>
</dbReference>